<reference evidence="3" key="1">
    <citation type="submission" date="2021-02" db="EMBL/GenBank/DDBJ databases">
        <title>First Annotated Genome of the Yellow-green Alga Tribonema minus.</title>
        <authorList>
            <person name="Mahan K.M."/>
        </authorList>
    </citation>
    <scope>NUCLEOTIDE SEQUENCE</scope>
    <source>
        <strain evidence="3">UTEX B ZZ1240</strain>
    </source>
</reference>
<accession>A0A836CFN3</accession>
<proteinExistence type="predicted"/>
<evidence type="ECO:0000313" key="3">
    <source>
        <dbReference type="EMBL" id="KAG5184107.1"/>
    </source>
</evidence>
<dbReference type="EMBL" id="JAFCMP010000179">
    <property type="protein sequence ID" value="KAG5184107.1"/>
    <property type="molecule type" value="Genomic_DNA"/>
</dbReference>
<feature type="region of interest" description="Disordered" evidence="2">
    <location>
        <begin position="81"/>
        <end position="121"/>
    </location>
</feature>
<keyword evidence="1" id="KW-0175">Coiled coil</keyword>
<gene>
    <name evidence="3" type="ORF">JKP88DRAFT_315699</name>
</gene>
<sequence>QTFYCRALARTCALRAYREHHFFYRCKCNSSGMTRSSAASQRRRRAQKLEAHDRAAAASSMVATAADPSLHVPAAPVLMSTVSPAEGAPPEGAPAGGAPAGGAPSAAPIAPVPSEPEAKPVDTGMRELLDELTVKVSSLGAELSDVVSTLNDVVDSVNGEHEPMSSDAELIILRDGLAAFKARYEDAAKQLSDRLASSDVVMSDFTKMIDDALNEAASQSKSITRIVNDLHTLQQQVDPLPLKLDSAVSSADAVAQKLNDAIKEHADLVQRVEAHVLQQQGPTAAPDTNAADAFDALVQQVAGIATSHQLLTDDGVAIAGRVDALTADVQHISPVLVSVQRAVDANAAAAKESVQSIAKIYEALKQFAKVEHTEANKRALSRTQADINQLNATHKADMVKFAAGKDDFSKRLNVRFEDLASKIEHVMDALQEQNNAHQEHSAAMGADIAKGLALVESKLHKSVMAESDRHLASVKEAHTSKLTACQEEINCLKEEVATMKAALDVMAAEKAAAEAEKAPKKRVSKRKADAVIEVLKDD</sequence>
<evidence type="ECO:0000256" key="2">
    <source>
        <dbReference type="SAM" id="MobiDB-lite"/>
    </source>
</evidence>
<dbReference type="AlphaFoldDB" id="A0A836CFN3"/>
<protein>
    <submittedName>
        <fullName evidence="3">Uncharacterized protein</fullName>
    </submittedName>
</protein>
<feature type="non-terminal residue" evidence="3">
    <location>
        <position position="1"/>
    </location>
</feature>
<feature type="coiled-coil region" evidence="1">
    <location>
        <begin position="475"/>
        <end position="516"/>
    </location>
</feature>
<evidence type="ECO:0000313" key="4">
    <source>
        <dbReference type="Proteomes" id="UP000664859"/>
    </source>
</evidence>
<keyword evidence="4" id="KW-1185">Reference proteome</keyword>
<evidence type="ECO:0000256" key="1">
    <source>
        <dbReference type="SAM" id="Coils"/>
    </source>
</evidence>
<organism evidence="3 4">
    <name type="scientific">Tribonema minus</name>
    <dbReference type="NCBI Taxonomy" id="303371"/>
    <lineage>
        <taxon>Eukaryota</taxon>
        <taxon>Sar</taxon>
        <taxon>Stramenopiles</taxon>
        <taxon>Ochrophyta</taxon>
        <taxon>PX clade</taxon>
        <taxon>Xanthophyceae</taxon>
        <taxon>Tribonematales</taxon>
        <taxon>Tribonemataceae</taxon>
        <taxon>Tribonema</taxon>
    </lineage>
</organism>
<feature type="region of interest" description="Disordered" evidence="2">
    <location>
        <begin position="31"/>
        <end position="53"/>
    </location>
</feature>
<name>A0A836CFN3_9STRA</name>
<dbReference type="Proteomes" id="UP000664859">
    <property type="component" value="Unassembled WGS sequence"/>
</dbReference>
<comment type="caution">
    <text evidence="3">The sequence shown here is derived from an EMBL/GenBank/DDBJ whole genome shotgun (WGS) entry which is preliminary data.</text>
</comment>